<evidence type="ECO:0000259" key="2">
    <source>
        <dbReference type="SMART" id="SM00924"/>
    </source>
</evidence>
<feature type="compositionally biased region" description="Basic and acidic residues" evidence="1">
    <location>
        <begin position="248"/>
        <end position="258"/>
    </location>
</feature>
<feature type="domain" description="Magnesium transporter MgtE intracellular" evidence="2">
    <location>
        <begin position="926"/>
        <end position="1027"/>
    </location>
</feature>
<feature type="compositionally biased region" description="Basic and acidic residues" evidence="1">
    <location>
        <begin position="1913"/>
        <end position="1925"/>
    </location>
</feature>
<dbReference type="EMBL" id="LGRX02034459">
    <property type="protein sequence ID" value="KAK3237760.1"/>
    <property type="molecule type" value="Genomic_DNA"/>
</dbReference>
<dbReference type="InterPro" id="IPR006669">
    <property type="entry name" value="MgtE_transporter"/>
</dbReference>
<dbReference type="PANTHER" id="PTHR43773:SF1">
    <property type="entry name" value="MAGNESIUM TRANSPORTER MGTE"/>
    <property type="match status" value="1"/>
</dbReference>
<dbReference type="GO" id="GO:0016020">
    <property type="term" value="C:membrane"/>
    <property type="evidence" value="ECO:0007669"/>
    <property type="project" value="InterPro"/>
</dbReference>
<feature type="region of interest" description="Disordered" evidence="1">
    <location>
        <begin position="184"/>
        <end position="206"/>
    </location>
</feature>
<dbReference type="InterPro" id="IPR006668">
    <property type="entry name" value="Mg_transptr_MgtE_intracell_dom"/>
</dbReference>
<feature type="compositionally biased region" description="Acidic residues" evidence="1">
    <location>
        <begin position="459"/>
        <end position="472"/>
    </location>
</feature>
<feature type="domain" description="Magnesium transporter MgtE intracellular" evidence="2">
    <location>
        <begin position="1181"/>
        <end position="1282"/>
    </location>
</feature>
<reference evidence="3 4" key="1">
    <citation type="journal article" date="2015" name="Genome Biol. Evol.">
        <title>Comparative Genomics of a Bacterivorous Green Alga Reveals Evolutionary Causalities and Consequences of Phago-Mixotrophic Mode of Nutrition.</title>
        <authorList>
            <person name="Burns J.A."/>
            <person name="Paasch A."/>
            <person name="Narechania A."/>
            <person name="Kim E."/>
        </authorList>
    </citation>
    <scope>NUCLEOTIDE SEQUENCE [LARGE SCALE GENOMIC DNA]</scope>
    <source>
        <strain evidence="3 4">PLY_AMNH</strain>
    </source>
</reference>
<dbReference type="Gene3D" id="1.25.60.10">
    <property type="entry name" value="MgtE N-terminal domain-like"/>
    <property type="match status" value="4"/>
</dbReference>
<accession>A0AAE0ET00</accession>
<evidence type="ECO:0000313" key="3">
    <source>
        <dbReference type="EMBL" id="KAK3237760.1"/>
    </source>
</evidence>
<feature type="region of interest" description="Disordered" evidence="1">
    <location>
        <begin position="143"/>
        <end position="169"/>
    </location>
</feature>
<feature type="compositionally biased region" description="Basic and acidic residues" evidence="1">
    <location>
        <begin position="430"/>
        <end position="445"/>
    </location>
</feature>
<feature type="domain" description="Magnesium transporter MgtE intracellular" evidence="2">
    <location>
        <begin position="1419"/>
        <end position="1523"/>
    </location>
</feature>
<dbReference type="GO" id="GO:0015095">
    <property type="term" value="F:magnesium ion transmembrane transporter activity"/>
    <property type="evidence" value="ECO:0007669"/>
    <property type="project" value="InterPro"/>
</dbReference>
<protein>
    <recommendedName>
        <fullName evidence="2">Magnesium transporter MgtE intracellular domain-containing protein</fullName>
    </recommendedName>
</protein>
<comment type="caution">
    <text evidence="3">The sequence shown here is derived from an EMBL/GenBank/DDBJ whole genome shotgun (WGS) entry which is preliminary data.</text>
</comment>
<feature type="region of interest" description="Disordered" evidence="1">
    <location>
        <begin position="430"/>
        <end position="472"/>
    </location>
</feature>
<dbReference type="PANTHER" id="PTHR43773">
    <property type="entry name" value="MAGNESIUM TRANSPORTER MGTE"/>
    <property type="match status" value="1"/>
</dbReference>
<name>A0AAE0ET00_9CHLO</name>
<feature type="domain" description="Magnesium transporter MgtE intracellular" evidence="2">
    <location>
        <begin position="643"/>
        <end position="757"/>
    </location>
</feature>
<sequence length="1960" mass="213855">MVWKCFATVLRQFPELLRLLRYARLSDHLAPLLSEAGALPEGGKNALRQERMGELWTHLRVPKCRAGCVEALLRDKCMGALQELQHQHQALRATLEAWQREQQDPGQYMGSLHRWHGDDPKKSWLMDDARHLLGDADKLWGECSGRSGSEVPPPPGQPEQLTVESHPGTPLVVNLGSLVTPPVRSGRASAGLHDSLSPPRLDRLSPAGTLSDVEEETAPPVHWPTLPQVMELAMSNTMDRHRGRQAGPRREELEDKSTPHGPPAPPPLTLPTSTQHRLGAILGTEVTDVATPMATATPAVTPRVNLRQSTAQFCHALLELAPFFQRTAAYWVSCLEKCEKREMHMLLKEHSKLKTASTQQPTVWKGRHCEARRLLRVMAGVEDRLWAATCGLQRARLGLVAQHAAIEDAHAALQYQAQQRQLAEVQRLKEEREREEASKKSELRSKWRVGAQKATPSDPVDEESDDSGDEWDEDVLDNEMEECLLEIVESMGLDVEDVFEEDELLPLEQRTAGRVLVAMARLEAVKRVSQLLSERMGRRTFMKHRKMNHLKHHGERRKDSRKSSVLLPLKHFVEEHTGSSNSMDIEGLAFQLMNTTIIEAISILMSLSMSDAAAVIASVPTSLAVDMFNKIAPVVTARILSHMEAERLATLLAALPEERRKLVLEKYREDGLDIGSLTAEVRVAMLVELPLEEQIALLASMSTSSLLAHLEHLDPNEAAELLGMLNEDVVTSVLALMSTSERGGSIMESVAFDETLMARAGKAAADEMRNKVVYMKAGAAASTLEELGRSGKTAAAAAVMNGLSNDQSKEILHEMDHNLAAKMVAAMNGKEAVLVLGLMDETNLLDIMECVDPDDVTNACLMDNMTVAMATTIMDKVDGKKACKYLKKLGKKKAARTLKQMKDKNKARRMLQQLGVQDGAGILQEMAAADVLELLAAMSIEEQVSWIVYMRPDQAAGVLDQMADEDMLVVLELLDVERVAAHLEHLDTDRVAMLLTSLDPQRTAAILGAMNHNNALRTLHIMMDDDIGLMQVTQVLVTMDPKVAADMVVMMSTDEGGRLLSYLSAEEASCMILEMDPAQALRLLCEMDPEVVAQLLETLPQGTAAALLAAMSSVEIARIMPYFSKNCELMTTVAQDSAVAILEHLDSSGAAKMILGMDLKEATAALERLDMDKLQKIIQSMSPTEAAHMLRELPPEKAAALLAIMGATVAADMFSALDEKSACSIVKSLDKAMAKELLLQVDQEQATGLLSGIDSQTASEILKEMGPADALKMLQVMDAEAAGSVLTSMDSTMAGSLLGRLDNEVTSRLVECMDAEQAAKALHELPADTSLAVLETLKHEQVAAMLSTEKDPEIIASALLSLQSSKVTPSTHVLRGAEASLRGRAQLGALESCDMVRHVCLPGRAACRGRRTEALGVACGVAQMGSVLGVMDRPAAARALALMEDGADVQLLSSLEMKDAAAIVAAMEESGAALNLLRSLGTHQMVDLLVAMDSASAERLLDLLDDAELMTLSGLMKDAPFKVAVLLQNVTASRGAAVLENLEMGLANSVTQSMRSDKLAEILPLMGLKKSQELMDALAAKSLHSCTRTLKHVSAQQAEHDADACSSNLHTSSDLLLGMTNRSGVLGAMDASDAVEILRPISQKQDVAAMLNSVAIFQASNIVHHMDKEFKQSVYPWLNYEVKLAAGAKVLGDILGTMKSCSVFRKVRRAVTRHMKMVRLRQRLSVLLPLMEESLVEMVGFSSPPRTIVCLVAAMLFIIDGERMMNLLPYNLAMPTQPTAIKTLWRSMLKILVVKHGGGHDTTIDKMCQALVDIDPNATKEVKVDEVPDQEDSHKIEDYLHANIETGARILETELSEAQVLKAMVPAQVLYVWLKIVVAMMHVKDGKVETDINFGENIIKALAQKSPNLSSSIDDKKAEEKDEHSQSVGGGLRAKIALAKNLVAPKKRLNKAAAPSARKK</sequence>
<evidence type="ECO:0000313" key="4">
    <source>
        <dbReference type="Proteomes" id="UP001190700"/>
    </source>
</evidence>
<feature type="domain" description="Magnesium transporter MgtE intracellular" evidence="2">
    <location>
        <begin position="1051"/>
        <end position="1164"/>
    </location>
</feature>
<keyword evidence="4" id="KW-1185">Reference proteome</keyword>
<gene>
    <name evidence="3" type="ORF">CYMTET_52187</name>
</gene>
<feature type="region of interest" description="Disordered" evidence="1">
    <location>
        <begin position="1909"/>
        <end position="1931"/>
    </location>
</feature>
<feature type="region of interest" description="Disordered" evidence="1">
    <location>
        <begin position="239"/>
        <end position="273"/>
    </location>
</feature>
<organism evidence="3 4">
    <name type="scientific">Cymbomonas tetramitiformis</name>
    <dbReference type="NCBI Taxonomy" id="36881"/>
    <lineage>
        <taxon>Eukaryota</taxon>
        <taxon>Viridiplantae</taxon>
        <taxon>Chlorophyta</taxon>
        <taxon>Pyramimonadophyceae</taxon>
        <taxon>Pyramimonadales</taxon>
        <taxon>Pyramimonadaceae</taxon>
        <taxon>Cymbomonas</taxon>
    </lineage>
</organism>
<dbReference type="SMART" id="SM00924">
    <property type="entry name" value="MgtE_N"/>
    <property type="match status" value="5"/>
</dbReference>
<dbReference type="InterPro" id="IPR038076">
    <property type="entry name" value="MgtE_N_sf"/>
</dbReference>
<evidence type="ECO:0000256" key="1">
    <source>
        <dbReference type="SAM" id="MobiDB-lite"/>
    </source>
</evidence>
<proteinExistence type="predicted"/>
<dbReference type="SUPFAM" id="SSF158791">
    <property type="entry name" value="MgtE N-terminal domain-like"/>
    <property type="match status" value="7"/>
</dbReference>
<dbReference type="Pfam" id="PF03448">
    <property type="entry name" value="MgtE_N"/>
    <property type="match status" value="5"/>
</dbReference>
<feature type="compositionally biased region" description="Pro residues" evidence="1">
    <location>
        <begin position="260"/>
        <end position="269"/>
    </location>
</feature>
<dbReference type="Proteomes" id="UP001190700">
    <property type="component" value="Unassembled WGS sequence"/>
</dbReference>